<evidence type="ECO:0000313" key="3">
    <source>
        <dbReference type="Proteomes" id="UP000198851"/>
    </source>
</evidence>
<evidence type="ECO:0008006" key="4">
    <source>
        <dbReference type="Google" id="ProtNLM"/>
    </source>
</evidence>
<keyword evidence="3" id="KW-1185">Reference proteome</keyword>
<feature type="region of interest" description="Disordered" evidence="1">
    <location>
        <begin position="32"/>
        <end position="67"/>
    </location>
</feature>
<evidence type="ECO:0000256" key="1">
    <source>
        <dbReference type="SAM" id="MobiDB-lite"/>
    </source>
</evidence>
<dbReference type="STRING" id="1280847.SAMN04488036_1166"/>
<name>A0A1I4HPS7_9RHOB</name>
<gene>
    <name evidence="2" type="ORF">SAMN04488036_1166</name>
</gene>
<dbReference type="Proteomes" id="UP000198851">
    <property type="component" value="Unassembled WGS sequence"/>
</dbReference>
<protein>
    <recommendedName>
        <fullName evidence="4">DNA binding domain-containing protein, excisionase family</fullName>
    </recommendedName>
</protein>
<dbReference type="EMBL" id="FOSZ01000016">
    <property type="protein sequence ID" value="SFL44074.1"/>
    <property type="molecule type" value="Genomic_DNA"/>
</dbReference>
<organism evidence="2 3">
    <name type="scientific">Shimia haliotis</name>
    <dbReference type="NCBI Taxonomy" id="1280847"/>
    <lineage>
        <taxon>Bacteria</taxon>
        <taxon>Pseudomonadati</taxon>
        <taxon>Pseudomonadota</taxon>
        <taxon>Alphaproteobacteria</taxon>
        <taxon>Rhodobacterales</taxon>
        <taxon>Roseobacteraceae</taxon>
    </lineage>
</organism>
<proteinExistence type="predicted"/>
<sequence>MKLSANQASKEAGKTKKTILDAIKSGRLSATKNDKGHWEIDPSELERVYPKTGTNHPTETATTPPIENHENRIKIAELEAEVKALRREVERTDMERERERENLSQHIEDMRTAMARLTDQREGQGGRRFFGLLPAKSG</sequence>
<dbReference type="AlphaFoldDB" id="A0A1I4HPS7"/>
<dbReference type="OrthoDB" id="7909028at2"/>
<evidence type="ECO:0000313" key="2">
    <source>
        <dbReference type="EMBL" id="SFL44074.1"/>
    </source>
</evidence>
<accession>A0A1I4HPS7</accession>
<reference evidence="3" key="1">
    <citation type="submission" date="2016-10" db="EMBL/GenBank/DDBJ databases">
        <authorList>
            <person name="Varghese N."/>
            <person name="Submissions S."/>
        </authorList>
    </citation>
    <scope>NUCLEOTIDE SEQUENCE [LARGE SCALE GENOMIC DNA]</scope>
    <source>
        <strain evidence="3">DSM 28453</strain>
    </source>
</reference>
<feature type="region of interest" description="Disordered" evidence="1">
    <location>
        <begin position="118"/>
        <end position="138"/>
    </location>
</feature>
<feature type="compositionally biased region" description="Basic and acidic residues" evidence="1">
    <location>
        <begin position="32"/>
        <end position="49"/>
    </location>
</feature>
<dbReference type="Gene3D" id="1.20.5.1700">
    <property type="match status" value="1"/>
</dbReference>
<feature type="compositionally biased region" description="Polar residues" evidence="1">
    <location>
        <begin position="52"/>
        <end position="65"/>
    </location>
</feature>
<dbReference type="RefSeq" id="WP_093326214.1">
    <property type="nucleotide sequence ID" value="NZ_FOSZ01000016.1"/>
</dbReference>